<evidence type="ECO:0000256" key="1">
    <source>
        <dbReference type="SAM" id="Phobius"/>
    </source>
</evidence>
<feature type="transmembrane region" description="Helical" evidence="1">
    <location>
        <begin position="61"/>
        <end position="83"/>
    </location>
</feature>
<evidence type="ECO:0000313" key="3">
    <source>
        <dbReference type="Proteomes" id="UP000270094"/>
    </source>
</evidence>
<organism evidence="2 3">
    <name type="scientific">Strongylus vulgaris</name>
    <name type="common">Blood worm</name>
    <dbReference type="NCBI Taxonomy" id="40348"/>
    <lineage>
        <taxon>Eukaryota</taxon>
        <taxon>Metazoa</taxon>
        <taxon>Ecdysozoa</taxon>
        <taxon>Nematoda</taxon>
        <taxon>Chromadorea</taxon>
        <taxon>Rhabditida</taxon>
        <taxon>Rhabditina</taxon>
        <taxon>Rhabditomorpha</taxon>
        <taxon>Strongyloidea</taxon>
        <taxon>Strongylidae</taxon>
        <taxon>Strongylus</taxon>
    </lineage>
</organism>
<name>A0A3P7LXN6_STRVU</name>
<accession>A0A3P7LXN6</accession>
<dbReference type="AlphaFoldDB" id="A0A3P7LXN6"/>
<keyword evidence="1" id="KW-0472">Membrane</keyword>
<evidence type="ECO:0000313" key="2">
    <source>
        <dbReference type="EMBL" id="VDM83868.1"/>
    </source>
</evidence>
<keyword evidence="1" id="KW-1133">Transmembrane helix</keyword>
<protein>
    <submittedName>
        <fullName evidence="2">Uncharacterized protein</fullName>
    </submittedName>
</protein>
<keyword evidence="3" id="KW-1185">Reference proteome</keyword>
<dbReference type="OrthoDB" id="5845005at2759"/>
<proteinExistence type="predicted"/>
<keyword evidence="1" id="KW-0812">Transmembrane</keyword>
<feature type="transmembrane region" description="Helical" evidence="1">
    <location>
        <begin position="26"/>
        <end position="49"/>
    </location>
</feature>
<dbReference type="EMBL" id="UYYB01125904">
    <property type="protein sequence ID" value="VDM83868.1"/>
    <property type="molecule type" value="Genomic_DNA"/>
</dbReference>
<reference evidence="2 3" key="1">
    <citation type="submission" date="2018-11" db="EMBL/GenBank/DDBJ databases">
        <authorList>
            <consortium name="Pathogen Informatics"/>
        </authorList>
    </citation>
    <scope>NUCLEOTIDE SEQUENCE [LARGE SCALE GENOMIC DNA]</scope>
</reference>
<dbReference type="Proteomes" id="UP000270094">
    <property type="component" value="Unassembled WGS sequence"/>
</dbReference>
<sequence length="110" mass="12529">MTLFPYLIGVCVAHRSLFVSHLVLDILLLVIGFVYTVTMIVFSIVLYVLIGEMPKEILFEWVLFALVLDAILLLYACLVVISLRCCERIIQSRLSMKPEVPRISDEAEQV</sequence>
<gene>
    <name evidence="2" type="ORF">SVUK_LOCUS18866</name>
</gene>